<evidence type="ECO:0000313" key="2">
    <source>
        <dbReference type="Proteomes" id="UP000230292"/>
    </source>
</evidence>
<sequence length="82" mass="8568">MVHRTLNKILMGCGGNCACDNKGVTPDEILEATSPDGKDITKEVQANMAGGCKSGDCQQGTCEKCQTEGHECAGGEDCCKNK</sequence>
<dbReference type="AlphaFoldDB" id="A0A2M7H2N9"/>
<protein>
    <submittedName>
        <fullName evidence="1">Uncharacterized protein</fullName>
    </submittedName>
</protein>
<comment type="caution">
    <text evidence="1">The sequence shown here is derived from an EMBL/GenBank/DDBJ whole genome shotgun (WGS) entry which is preliminary data.</text>
</comment>
<evidence type="ECO:0000313" key="1">
    <source>
        <dbReference type="EMBL" id="PIW36505.1"/>
    </source>
</evidence>
<organism evidence="1 2">
    <name type="scientific">Candidatus Kerfeldbacteria bacterium CG15_BIG_FIL_POST_REV_8_21_14_020_45_12</name>
    <dbReference type="NCBI Taxonomy" id="2014247"/>
    <lineage>
        <taxon>Bacteria</taxon>
        <taxon>Candidatus Kerfeldiibacteriota</taxon>
    </lineage>
</organism>
<proteinExistence type="predicted"/>
<accession>A0A2M7H2N9</accession>
<reference evidence="1 2" key="1">
    <citation type="submission" date="2017-09" db="EMBL/GenBank/DDBJ databases">
        <title>Depth-based differentiation of microbial function through sediment-hosted aquifers and enrichment of novel symbionts in the deep terrestrial subsurface.</title>
        <authorList>
            <person name="Probst A.J."/>
            <person name="Ladd B."/>
            <person name="Jarett J.K."/>
            <person name="Geller-Mcgrath D.E."/>
            <person name="Sieber C.M."/>
            <person name="Emerson J.B."/>
            <person name="Anantharaman K."/>
            <person name="Thomas B.C."/>
            <person name="Malmstrom R."/>
            <person name="Stieglmeier M."/>
            <person name="Klingl A."/>
            <person name="Woyke T."/>
            <person name="Ryan C.M."/>
            <person name="Banfield J.F."/>
        </authorList>
    </citation>
    <scope>NUCLEOTIDE SEQUENCE [LARGE SCALE GENOMIC DNA]</scope>
    <source>
        <strain evidence="1">CG15_BIG_FIL_POST_REV_8_21_14_020_45_12</strain>
    </source>
</reference>
<dbReference type="EMBL" id="PFGC01000050">
    <property type="protein sequence ID" value="PIW36505.1"/>
    <property type="molecule type" value="Genomic_DNA"/>
</dbReference>
<name>A0A2M7H2N9_9BACT</name>
<gene>
    <name evidence="1" type="ORF">COW24_04825</name>
</gene>
<dbReference type="Proteomes" id="UP000230292">
    <property type="component" value="Unassembled WGS sequence"/>
</dbReference>